<reference evidence="3 4" key="1">
    <citation type="submission" date="2019-06" db="EMBL/GenBank/DDBJ databases">
        <title>Genomic Encyclopedia of Type Strains, Phase IV (KMG-V): Genome sequencing to study the core and pangenomes of soil and plant-associated prokaryotes.</title>
        <authorList>
            <person name="Whitman W."/>
        </authorList>
    </citation>
    <scope>NUCLEOTIDE SEQUENCE [LARGE SCALE GENOMIC DNA]</scope>
    <source>
        <strain evidence="3 4">BR 11140</strain>
    </source>
</reference>
<accession>A0A560HWS2</accession>
<dbReference type="SUPFAM" id="SSF56112">
    <property type="entry name" value="Protein kinase-like (PK-like)"/>
    <property type="match status" value="1"/>
</dbReference>
<keyword evidence="3" id="KW-0808">Transferase</keyword>
<evidence type="ECO:0000256" key="1">
    <source>
        <dbReference type="ARBA" id="ARBA00038240"/>
    </source>
</evidence>
<organism evidence="3 4">
    <name type="scientific">Nitrospirillum amazonense</name>
    <dbReference type="NCBI Taxonomy" id="28077"/>
    <lineage>
        <taxon>Bacteria</taxon>
        <taxon>Pseudomonadati</taxon>
        <taxon>Pseudomonadota</taxon>
        <taxon>Alphaproteobacteria</taxon>
        <taxon>Rhodospirillales</taxon>
        <taxon>Azospirillaceae</taxon>
        <taxon>Nitrospirillum</taxon>
    </lineage>
</organism>
<evidence type="ECO:0000313" key="4">
    <source>
        <dbReference type="Proteomes" id="UP000318050"/>
    </source>
</evidence>
<dbReference type="Pfam" id="PF01636">
    <property type="entry name" value="APH"/>
    <property type="match status" value="1"/>
</dbReference>
<feature type="domain" description="Aminoglycoside phosphotransferase" evidence="2">
    <location>
        <begin position="74"/>
        <end position="329"/>
    </location>
</feature>
<dbReference type="GO" id="GO:0004413">
    <property type="term" value="F:homoserine kinase activity"/>
    <property type="evidence" value="ECO:0007669"/>
    <property type="project" value="TreeGrafter"/>
</dbReference>
<dbReference type="InterPro" id="IPR002575">
    <property type="entry name" value="Aminoglycoside_PTrfase"/>
</dbReference>
<sequence length="399" mass="43218">MSASPARSTLDSVHHAHGMAHGMGVGAVLPDWPPLTVAEVAGLLRHYPDAGTVRGILSHSPRPFSAASVVATAGGARTAVFVKRHHARVRTSAQLEDEHAFMDHLRRRGAPLGVQICDVLATATGDRALTLGEWTYEVHGLAPGLDLYRDALSWTPFRDLGHARAAGAALARLHQAAEGFDRPHRRGQALVSGFTLFSSDDPLAAMADYVAARPALADYLSTRPWRRDTQRLLLPFHDALRPHLDQLPSLWTHNDPHASNLTWTDAGPTARVAAVLDFGLADRTTALYDLATAIERNTVEWLALTEGRQPAVHRDQVAALMAGYHAVSPLDAPRRQALAALLPLVHAEFALAETDYFHGITHSVENAGLAYEGYFLSHAAWFHGADGQGLLAFIRDLTL</sequence>
<evidence type="ECO:0000313" key="3">
    <source>
        <dbReference type="EMBL" id="TWB51102.1"/>
    </source>
</evidence>
<dbReference type="Proteomes" id="UP000318050">
    <property type="component" value="Unassembled WGS sequence"/>
</dbReference>
<name>A0A560HWS2_9PROT</name>
<comment type="similarity">
    <text evidence="1">Belongs to the pseudomonas-type ThrB family.</text>
</comment>
<comment type="caution">
    <text evidence="3">The sequence shown here is derived from an EMBL/GenBank/DDBJ whole genome shotgun (WGS) entry which is preliminary data.</text>
</comment>
<dbReference type="AlphaFoldDB" id="A0A560HWS2"/>
<dbReference type="InterPro" id="IPR050249">
    <property type="entry name" value="Pseudomonas-type_ThrB"/>
</dbReference>
<dbReference type="GO" id="GO:0009088">
    <property type="term" value="P:threonine biosynthetic process"/>
    <property type="evidence" value="ECO:0007669"/>
    <property type="project" value="TreeGrafter"/>
</dbReference>
<protein>
    <submittedName>
        <fullName evidence="3">Ser/Thr protein kinase RdoA (MazF antagonist)</fullName>
    </submittedName>
</protein>
<dbReference type="Gene3D" id="3.90.1200.10">
    <property type="match status" value="1"/>
</dbReference>
<keyword evidence="3" id="KW-0418">Kinase</keyword>
<evidence type="ECO:0000259" key="2">
    <source>
        <dbReference type="Pfam" id="PF01636"/>
    </source>
</evidence>
<dbReference type="InterPro" id="IPR011009">
    <property type="entry name" value="Kinase-like_dom_sf"/>
</dbReference>
<dbReference type="PANTHER" id="PTHR21064">
    <property type="entry name" value="AMINOGLYCOSIDE PHOSPHOTRANSFERASE DOMAIN-CONTAINING PROTEIN-RELATED"/>
    <property type="match status" value="1"/>
</dbReference>
<gene>
    <name evidence="3" type="ORF">FBZ92_12154</name>
</gene>
<dbReference type="EMBL" id="VITT01000021">
    <property type="protein sequence ID" value="TWB51102.1"/>
    <property type="molecule type" value="Genomic_DNA"/>
</dbReference>
<dbReference type="PANTHER" id="PTHR21064:SF6">
    <property type="entry name" value="AMINOGLYCOSIDE PHOSPHOTRANSFERASE DOMAIN-CONTAINING PROTEIN"/>
    <property type="match status" value="1"/>
</dbReference>
<proteinExistence type="inferred from homology"/>